<feature type="transmembrane region" description="Helical" evidence="6">
    <location>
        <begin position="304"/>
        <end position="322"/>
    </location>
</feature>
<evidence type="ECO:0000256" key="4">
    <source>
        <dbReference type="ARBA" id="ARBA00022989"/>
    </source>
</evidence>
<feature type="transmembrane region" description="Helical" evidence="6">
    <location>
        <begin position="99"/>
        <end position="117"/>
    </location>
</feature>
<protein>
    <submittedName>
        <fullName evidence="7">Permease</fullName>
    </submittedName>
</protein>
<evidence type="ECO:0000313" key="7">
    <source>
        <dbReference type="EMBL" id="APT74448.1"/>
    </source>
</evidence>
<feature type="transmembrane region" description="Helical" evidence="6">
    <location>
        <begin position="365"/>
        <end position="383"/>
    </location>
</feature>
<dbReference type="EMBL" id="CP007389">
    <property type="protein sequence ID" value="APT74448.1"/>
    <property type="molecule type" value="Genomic_DNA"/>
</dbReference>
<reference evidence="7 8" key="1">
    <citation type="submission" date="2014-02" db="EMBL/GenBank/DDBJ databases">
        <title>Diversity of Thermotogales isolates from hydrothermal vents.</title>
        <authorList>
            <person name="Haverkamp T.H.A."/>
            <person name="Lossouarn J."/>
            <person name="Geslin C."/>
            <person name="Nesbo C.L."/>
        </authorList>
    </citation>
    <scope>NUCLEOTIDE SEQUENCE [LARGE SCALE GENOMIC DNA]</scope>
    <source>
        <strain evidence="7 8">431</strain>
    </source>
</reference>
<evidence type="ECO:0000256" key="5">
    <source>
        <dbReference type="ARBA" id="ARBA00023136"/>
    </source>
</evidence>
<dbReference type="PANTHER" id="PTHR33529">
    <property type="entry name" value="SLR0882 PROTEIN-RELATED"/>
    <property type="match status" value="1"/>
</dbReference>
<keyword evidence="8" id="KW-1185">Reference proteome</keyword>
<feature type="transmembrane region" description="Helical" evidence="6">
    <location>
        <begin position="334"/>
        <end position="353"/>
    </location>
</feature>
<organism evidence="7 8">
    <name type="scientific">Thermosipho melanesiensis</name>
    <dbReference type="NCBI Taxonomy" id="46541"/>
    <lineage>
        <taxon>Bacteria</taxon>
        <taxon>Thermotogati</taxon>
        <taxon>Thermotogota</taxon>
        <taxon>Thermotogae</taxon>
        <taxon>Thermotogales</taxon>
        <taxon>Fervidobacteriaceae</taxon>
        <taxon>Thermosipho</taxon>
    </lineage>
</organism>
<dbReference type="InterPro" id="IPR005495">
    <property type="entry name" value="LptG/LptF_permease"/>
</dbReference>
<feature type="transmembrane region" description="Helical" evidence="6">
    <location>
        <begin position="53"/>
        <end position="78"/>
    </location>
</feature>
<evidence type="ECO:0000313" key="8">
    <source>
        <dbReference type="Proteomes" id="UP000185490"/>
    </source>
</evidence>
<proteinExistence type="predicted"/>
<evidence type="ECO:0000256" key="1">
    <source>
        <dbReference type="ARBA" id="ARBA00004651"/>
    </source>
</evidence>
<evidence type="ECO:0000256" key="2">
    <source>
        <dbReference type="ARBA" id="ARBA00022475"/>
    </source>
</evidence>
<comment type="subcellular location">
    <subcellularLocation>
        <location evidence="1">Cell membrane</location>
        <topology evidence="1">Multi-pass membrane protein</topology>
    </subcellularLocation>
</comment>
<feature type="transmembrane region" description="Helical" evidence="6">
    <location>
        <begin position="12"/>
        <end position="33"/>
    </location>
</feature>
<sequence length="1096" mass="128735">MRVLTKYILKLSIGPFIMGVAAFVLFASVELLYQLSDIIVRHRVGILKLFELIYYNLPYFVSMGIPVGVLFSIFWVLSQLYSSKEITAMLVHGIPSRKLVYPFFLLSVLFGLFAFYLNDQMVPTFNHKAMKTISKYVYKRPEISIRENVLTKIDESQYFFVKRYDQSSGILYDVVLFQHIQGEERIITAEKVQKDEGKWFLINGKMYVTDKDGFLKFDVNFSKISLDLKDDLESLMRVGKSPRDMTGDELKNKIKTFRKLGVDPSPWIVELHGRYANSVGPFIITILGVPLSLLFGLKSKSWSVIFTFAIVILYQGSGAWISAMGKENLLNPVLAAWFPNLVFISVGLFLFLMLDTPFAYKLRELLSKFMIVIFLIVISTNVFSNTITLEASNVIYKDNFIHAKENVRIFWDENILTSSEATILVENSKAKILEAYGNVKFNKEGKVYNAKYVKYFFSEKKSYAVRVRGVEKYKSKKGKVDLYFGAENFEKKKGYINLNEAYITTCELEKPHYRVEALDVYIYEDRYLVAENSMLFLFEFPFFPYPVYFSSLSEDSKSPFSFSFSIDSKLNFSTRQEYSLYVDNYLLSTTFETGEGSNLIFTILDGKEKIFYIDYGKKYLLVDLGYLEYNTRWDLKTTNLKLTFFPFYYSESLNTLWFKRIGVSFKTKSYFFDLNLNRNDKEFSINNVFSLSGLKKDLDFTELYISNFRFISSVKKISEEILFDETGSYNVSFKDKFYTTNFSGNLKNESYVSKIFHKFNLPFEYKSDFFDVNFEYNFGLSCYNALTDKYYLRLGLYDAYKLSGNLKFEVLELKPEYGYRKNFRDEATNTEYNKFSIRLYVKSKFLNFLLTQGYDFFYNKMLNDKIMVKFSWNKFFLQADTEYDFKLKKLNPSSVKISYVDSSIPLNYSANFKYYHMEQIPVREITHLVTFQKLKGRVRQSIEENYIKNAYFKGSFFVNKCENILELNYLKKSKDSDPSYTLNYKLKSGDDTFLLGYKSNYKYLEIGVNLKSIDPGLILDAVYNFETEKFKELKISILKRLHHWMFEFSSEFEFNDDGIFDLDDVNKLSVLFYIIEFEDKFFGWDFKENKPNIGLF</sequence>
<dbReference type="Proteomes" id="UP000185490">
    <property type="component" value="Chromosome"/>
</dbReference>
<keyword evidence="5 6" id="KW-0472">Membrane</keyword>
<evidence type="ECO:0000256" key="3">
    <source>
        <dbReference type="ARBA" id="ARBA00022692"/>
    </source>
</evidence>
<dbReference type="PANTHER" id="PTHR33529:SF6">
    <property type="entry name" value="YJGP_YJGQ FAMILY PERMEASE"/>
    <property type="match status" value="1"/>
</dbReference>
<gene>
    <name evidence="7" type="ORF">BW47_08190</name>
</gene>
<feature type="transmembrane region" description="Helical" evidence="6">
    <location>
        <begin position="279"/>
        <end position="297"/>
    </location>
</feature>
<dbReference type="RefSeq" id="WP_012057747.1">
    <property type="nucleotide sequence ID" value="NZ_CP007389.1"/>
</dbReference>
<evidence type="ECO:0000256" key="6">
    <source>
        <dbReference type="SAM" id="Phobius"/>
    </source>
</evidence>
<dbReference type="Pfam" id="PF03739">
    <property type="entry name" value="LptF_LptG"/>
    <property type="match status" value="1"/>
</dbReference>
<keyword evidence="2" id="KW-1003">Cell membrane</keyword>
<keyword evidence="3 6" id="KW-0812">Transmembrane</keyword>
<accession>A0ABN4UWC3</accession>
<keyword evidence="4 6" id="KW-1133">Transmembrane helix</keyword>
<name>A0ABN4UWC3_9BACT</name>